<protein>
    <recommendedName>
        <fullName evidence="5">DNA-binding transcriptional regulator of glucitol operon</fullName>
    </recommendedName>
</protein>
<reference evidence="3 4" key="1">
    <citation type="submission" date="2021-11" db="EMBL/GenBank/DDBJ databases">
        <title>Draft genome sequence of Actinomycetospora sp. SF1 isolated from the rhizosphere soil.</title>
        <authorList>
            <person name="Duangmal K."/>
            <person name="Chantavorakit T."/>
        </authorList>
    </citation>
    <scope>NUCLEOTIDE SEQUENCE [LARGE SCALE GENOMIC DNA]</scope>
    <source>
        <strain evidence="3 4">TBRC 5722</strain>
    </source>
</reference>
<feature type="transmembrane region" description="Helical" evidence="2">
    <location>
        <begin position="45"/>
        <end position="66"/>
    </location>
</feature>
<comment type="caution">
    <text evidence="3">The sequence shown here is derived from an EMBL/GenBank/DDBJ whole genome shotgun (WGS) entry which is preliminary data.</text>
</comment>
<dbReference type="Proteomes" id="UP001199469">
    <property type="component" value="Unassembled WGS sequence"/>
</dbReference>
<evidence type="ECO:0008006" key="5">
    <source>
        <dbReference type="Google" id="ProtNLM"/>
    </source>
</evidence>
<keyword evidence="2" id="KW-1133">Transmembrane helix</keyword>
<evidence type="ECO:0000256" key="2">
    <source>
        <dbReference type="SAM" id="Phobius"/>
    </source>
</evidence>
<name>A0ABS8P6V8_9PSEU</name>
<dbReference type="EMBL" id="JAJNDB010000001">
    <property type="protein sequence ID" value="MCD2193280.1"/>
    <property type="molecule type" value="Genomic_DNA"/>
</dbReference>
<feature type="region of interest" description="Disordered" evidence="1">
    <location>
        <begin position="108"/>
        <end position="136"/>
    </location>
</feature>
<organism evidence="3 4">
    <name type="scientific">Actinomycetospora endophytica</name>
    <dbReference type="NCBI Taxonomy" id="2291215"/>
    <lineage>
        <taxon>Bacteria</taxon>
        <taxon>Bacillati</taxon>
        <taxon>Actinomycetota</taxon>
        <taxon>Actinomycetes</taxon>
        <taxon>Pseudonocardiales</taxon>
        <taxon>Pseudonocardiaceae</taxon>
        <taxon>Actinomycetospora</taxon>
    </lineage>
</organism>
<evidence type="ECO:0000256" key="1">
    <source>
        <dbReference type="SAM" id="MobiDB-lite"/>
    </source>
</evidence>
<evidence type="ECO:0000313" key="3">
    <source>
        <dbReference type="EMBL" id="MCD2193280.1"/>
    </source>
</evidence>
<proteinExistence type="predicted"/>
<keyword evidence="4" id="KW-1185">Reference proteome</keyword>
<sequence>MRQVLRVLATARWVGWTLLAIVAVIVCGGMAYWQLGRAESPTGTLLNAGYALQWPLFGVFFAALWWRMLHAESQQLAVIRGEIEDPDAVPEAAEPDGARPARAAVVDPMTTDAGPFTPRPAGVRPGDGQGAPVRGRARTDYNAMLAALARSDADAADETR</sequence>
<evidence type="ECO:0000313" key="4">
    <source>
        <dbReference type="Proteomes" id="UP001199469"/>
    </source>
</evidence>
<keyword evidence="2" id="KW-0472">Membrane</keyword>
<gene>
    <name evidence="3" type="ORF">LQ327_07760</name>
</gene>
<dbReference type="RefSeq" id="WP_230731180.1">
    <property type="nucleotide sequence ID" value="NZ_JAJNDB010000001.1"/>
</dbReference>
<feature type="transmembrane region" description="Helical" evidence="2">
    <location>
        <begin position="12"/>
        <end position="33"/>
    </location>
</feature>
<keyword evidence="2" id="KW-0812">Transmembrane</keyword>
<accession>A0ABS8P6V8</accession>